<keyword evidence="2" id="KW-0805">Transcription regulation</keyword>
<gene>
    <name evidence="5" type="ORF">PANDA_022473</name>
</gene>
<feature type="non-terminal residue" evidence="5">
    <location>
        <position position="1"/>
    </location>
</feature>
<dbReference type="AlphaFoldDB" id="D2I8N4"/>
<evidence type="ECO:0000313" key="5">
    <source>
        <dbReference type="EMBL" id="EFB12853.1"/>
    </source>
</evidence>
<dbReference type="InParanoid" id="D2I8N4"/>
<protein>
    <recommendedName>
        <fullName evidence="4">Doublesex- and mab-3-related transcription factor C1/C2 C-terminal domain-containing protein</fullName>
    </recommendedName>
</protein>
<evidence type="ECO:0000256" key="1">
    <source>
        <dbReference type="ARBA" id="ARBA00006834"/>
    </source>
</evidence>
<dbReference type="EMBL" id="GL199247">
    <property type="protein sequence ID" value="EFB12853.1"/>
    <property type="molecule type" value="Genomic_DNA"/>
</dbReference>
<dbReference type="Pfam" id="PF15791">
    <property type="entry name" value="DMRT-like"/>
    <property type="match status" value="1"/>
</dbReference>
<name>D2I8N4_AILME</name>
<sequence>SEWQRKLEAAEALLILRESPQAPSDSISLLQPC</sequence>
<organism evidence="5">
    <name type="scientific">Ailuropoda melanoleuca</name>
    <name type="common">Giant panda</name>
    <dbReference type="NCBI Taxonomy" id="9646"/>
    <lineage>
        <taxon>Eukaryota</taxon>
        <taxon>Metazoa</taxon>
        <taxon>Chordata</taxon>
        <taxon>Craniata</taxon>
        <taxon>Vertebrata</taxon>
        <taxon>Euteleostomi</taxon>
        <taxon>Mammalia</taxon>
        <taxon>Eutheria</taxon>
        <taxon>Laurasiatheria</taxon>
        <taxon>Carnivora</taxon>
        <taxon>Caniformia</taxon>
        <taxon>Ursidae</taxon>
        <taxon>Ailuropoda</taxon>
    </lineage>
</organism>
<keyword evidence="3" id="KW-0804">Transcription</keyword>
<dbReference type="InterPro" id="IPR031577">
    <property type="entry name" value="DMRT-C1/C2_C"/>
</dbReference>
<evidence type="ECO:0000256" key="2">
    <source>
        <dbReference type="ARBA" id="ARBA00023015"/>
    </source>
</evidence>
<feature type="domain" description="Doublesex- and mab-3-related transcription factor C1/C2 C-terminal" evidence="4">
    <location>
        <begin position="1"/>
        <end position="33"/>
    </location>
</feature>
<feature type="non-terminal residue" evidence="5">
    <location>
        <position position="33"/>
    </location>
</feature>
<reference evidence="5" key="1">
    <citation type="journal article" date="2010" name="Nature">
        <title>The sequence and de novo assembly of the giant panda genome.</title>
        <authorList>
            <person name="Li R."/>
            <person name="Fan W."/>
            <person name="Tian G."/>
            <person name="Zhu H."/>
            <person name="He L."/>
            <person name="Cai J."/>
            <person name="Huang Q."/>
            <person name="Cai Q."/>
            <person name="Li B."/>
            <person name="Bai Y."/>
            <person name="Zhang Z."/>
            <person name="Zhang Y."/>
            <person name="Wang W."/>
            <person name="Li J."/>
            <person name="Wei F."/>
            <person name="Li H."/>
            <person name="Jian M."/>
            <person name="Li J."/>
            <person name="Zhang Z."/>
            <person name="Nielsen R."/>
            <person name="Li D."/>
            <person name="Gu W."/>
            <person name="Yang Z."/>
            <person name="Xuan Z."/>
            <person name="Ryder O.A."/>
            <person name="Leung F.C."/>
            <person name="Zhou Y."/>
            <person name="Cao J."/>
            <person name="Sun X."/>
            <person name="Fu Y."/>
            <person name="Fang X."/>
            <person name="Guo X."/>
            <person name="Wang B."/>
            <person name="Hou R."/>
            <person name="Shen F."/>
            <person name="Mu B."/>
            <person name="Ni P."/>
            <person name="Lin R."/>
            <person name="Qian W."/>
            <person name="Wang G."/>
            <person name="Yu C."/>
            <person name="Nie W."/>
            <person name="Wang J."/>
            <person name="Wu Z."/>
            <person name="Liang H."/>
            <person name="Min J."/>
            <person name="Wu Q."/>
            <person name="Cheng S."/>
            <person name="Ruan J."/>
            <person name="Wang M."/>
            <person name="Shi Z."/>
            <person name="Wen M."/>
            <person name="Liu B."/>
            <person name="Ren X."/>
            <person name="Zheng H."/>
            <person name="Dong D."/>
            <person name="Cook K."/>
            <person name="Shan G."/>
            <person name="Zhang H."/>
            <person name="Kosiol C."/>
            <person name="Xie X."/>
            <person name="Lu Z."/>
            <person name="Zheng H."/>
            <person name="Li Y."/>
            <person name="Steiner C.C."/>
            <person name="Lam T.T."/>
            <person name="Lin S."/>
            <person name="Zhang Q."/>
            <person name="Li G."/>
            <person name="Tian J."/>
            <person name="Gong T."/>
            <person name="Liu H."/>
            <person name="Zhang D."/>
            <person name="Fang L."/>
            <person name="Ye C."/>
            <person name="Zhang J."/>
            <person name="Hu W."/>
            <person name="Xu A."/>
            <person name="Ren Y."/>
            <person name="Zhang G."/>
            <person name="Bruford M.W."/>
            <person name="Li Q."/>
            <person name="Ma L."/>
            <person name="Guo Y."/>
            <person name="An N."/>
            <person name="Hu Y."/>
            <person name="Zheng Y."/>
            <person name="Shi Y."/>
            <person name="Li Z."/>
            <person name="Liu Q."/>
            <person name="Chen Y."/>
            <person name="Zhao J."/>
            <person name="Qu N."/>
            <person name="Zhao S."/>
            <person name="Tian F."/>
            <person name="Wang X."/>
            <person name="Wang H."/>
            <person name="Xu L."/>
            <person name="Liu X."/>
            <person name="Vinar T."/>
            <person name="Wang Y."/>
            <person name="Lam T.W."/>
            <person name="Yiu S.M."/>
            <person name="Liu S."/>
            <person name="Zhang H."/>
            <person name="Li D."/>
            <person name="Huang Y."/>
            <person name="Wang X."/>
            <person name="Yang G."/>
            <person name="Jiang Z."/>
            <person name="Wang J."/>
            <person name="Qin N."/>
            <person name="Li L."/>
            <person name="Li J."/>
            <person name="Bolund L."/>
            <person name="Kristiansen K."/>
            <person name="Wong G.K."/>
            <person name="Olson M."/>
            <person name="Zhang X."/>
            <person name="Li S."/>
            <person name="Yang H."/>
            <person name="Wang J."/>
            <person name="Wang J."/>
        </authorList>
    </citation>
    <scope>NUCLEOTIDE SEQUENCE [LARGE SCALE GENOMIC DNA]</scope>
</reference>
<accession>D2I8N4</accession>
<proteinExistence type="inferred from homology"/>
<comment type="similarity">
    <text evidence="1">Belongs to the DMRT family.</text>
</comment>
<evidence type="ECO:0000259" key="4">
    <source>
        <dbReference type="Pfam" id="PF15791"/>
    </source>
</evidence>
<evidence type="ECO:0000256" key="3">
    <source>
        <dbReference type="ARBA" id="ARBA00023163"/>
    </source>
</evidence>